<reference evidence="6" key="1">
    <citation type="submission" date="2017-02" db="EMBL/GenBank/DDBJ databases">
        <authorList>
            <person name="Regsiter A."/>
            <person name="William W."/>
        </authorList>
    </citation>
    <scope>NUCLEOTIDE SEQUENCE</scope>
    <source>
        <strain evidence="6">BdmA 4</strain>
    </source>
</reference>
<dbReference type="GO" id="GO:0000271">
    <property type="term" value="P:polysaccharide biosynthetic process"/>
    <property type="evidence" value="ECO:0007669"/>
    <property type="project" value="TreeGrafter"/>
</dbReference>
<dbReference type="PANTHER" id="PTHR30244:SF36">
    <property type="entry name" value="3-OXO-GLUCOSE-6-PHOSPHATE:GLUTAMATE AMINOTRANSFERASE"/>
    <property type="match status" value="1"/>
</dbReference>
<dbReference type="PIRSF" id="PIRSF000390">
    <property type="entry name" value="PLP_StrS"/>
    <property type="match status" value="1"/>
</dbReference>
<evidence type="ECO:0000256" key="3">
    <source>
        <dbReference type="PIRSR" id="PIRSR000390-1"/>
    </source>
</evidence>
<evidence type="ECO:0000313" key="6">
    <source>
        <dbReference type="EMBL" id="SLM18708.1"/>
    </source>
</evidence>
<feature type="modified residue" description="N6-(pyridoxal phosphate)lysine" evidence="4">
    <location>
        <position position="190"/>
    </location>
</feature>
<name>A0A3P3XQW3_9SPIR</name>
<gene>
    <name evidence="6" type="primary">degT</name>
    <name evidence="6" type="ORF">SPIRO4BDMA_50223</name>
</gene>
<evidence type="ECO:0000256" key="5">
    <source>
        <dbReference type="RuleBase" id="RU004508"/>
    </source>
</evidence>
<evidence type="ECO:0000256" key="1">
    <source>
        <dbReference type="ARBA" id="ARBA00022898"/>
    </source>
</evidence>
<evidence type="ECO:0000256" key="4">
    <source>
        <dbReference type="PIRSR" id="PIRSR000390-2"/>
    </source>
</evidence>
<dbReference type="Gene3D" id="3.90.1150.10">
    <property type="entry name" value="Aspartate Aminotransferase, domain 1"/>
    <property type="match status" value="1"/>
</dbReference>
<keyword evidence="1 4" id="KW-0663">Pyridoxal phosphate</keyword>
<evidence type="ECO:0000256" key="2">
    <source>
        <dbReference type="ARBA" id="ARBA00037999"/>
    </source>
</evidence>
<dbReference type="InterPro" id="IPR015424">
    <property type="entry name" value="PyrdxlP-dep_Trfase"/>
</dbReference>
<accession>A0A3P3XQW3</accession>
<dbReference type="Gene3D" id="3.40.640.10">
    <property type="entry name" value="Type I PLP-dependent aspartate aminotransferase-like (Major domain)"/>
    <property type="match status" value="1"/>
</dbReference>
<dbReference type="CDD" id="cd00616">
    <property type="entry name" value="AHBA_syn"/>
    <property type="match status" value="1"/>
</dbReference>
<feature type="active site" description="Proton acceptor" evidence="3">
    <location>
        <position position="190"/>
    </location>
</feature>
<proteinExistence type="inferred from homology"/>
<dbReference type="GO" id="GO:0008483">
    <property type="term" value="F:transaminase activity"/>
    <property type="evidence" value="ECO:0007669"/>
    <property type="project" value="TreeGrafter"/>
</dbReference>
<dbReference type="EMBL" id="FWDO01000005">
    <property type="protein sequence ID" value="SLM18708.1"/>
    <property type="molecule type" value="Genomic_DNA"/>
</dbReference>
<dbReference type="PANTHER" id="PTHR30244">
    <property type="entry name" value="TRANSAMINASE"/>
    <property type="match status" value="1"/>
</dbReference>
<dbReference type="GO" id="GO:0030170">
    <property type="term" value="F:pyridoxal phosphate binding"/>
    <property type="evidence" value="ECO:0007669"/>
    <property type="project" value="TreeGrafter"/>
</dbReference>
<protein>
    <submittedName>
        <fullName evidence="6">Pleiotropic regulatory protein</fullName>
    </submittedName>
</protein>
<dbReference type="SUPFAM" id="SSF53383">
    <property type="entry name" value="PLP-dependent transferases"/>
    <property type="match status" value="1"/>
</dbReference>
<sequence length="375" mass="41541">MNVPFYTSTREYHDHKDEFDAAVQGVMERGDFILGNEVAEFEKEAAAWLGVKYAVGVASGSDALVLGSDILGFKDGAEVLTPTFTFFASTSCVARLGGKPVLVDMDEETLEMDVAQAAGKVSDKTVGIIPVHLFLQPTPMQEVMELARTYNLKVLEDAAEAWGMESRVDGVWRKAGTIGDIGGFSFFPTKTLGSYGDAGLMVTNDEELYSKIKSYRVHGSSVKYHHDYIGYNSRLDSLQAAVLRVKLKITNEAIAARARHAKHYTERLSGISGLRIPLIGQGSRGVYYVYNILVPRRDELAATLKGKGIGTSIYYPIPLHLQKCFAYLGYKEGDFPVAERVCRQILALPIFPELRDDEVDYVCDNVEDFYITKKN</sequence>
<dbReference type="InterPro" id="IPR000653">
    <property type="entry name" value="DegT/StrS_aminotransferase"/>
</dbReference>
<organism evidence="6">
    <name type="scientific">uncultured spirochete</name>
    <dbReference type="NCBI Taxonomy" id="156406"/>
    <lineage>
        <taxon>Bacteria</taxon>
        <taxon>Pseudomonadati</taxon>
        <taxon>Spirochaetota</taxon>
        <taxon>Spirochaetia</taxon>
        <taxon>Spirochaetales</taxon>
        <taxon>environmental samples</taxon>
    </lineage>
</organism>
<dbReference type="InterPro" id="IPR015421">
    <property type="entry name" value="PyrdxlP-dep_Trfase_major"/>
</dbReference>
<dbReference type="InterPro" id="IPR015422">
    <property type="entry name" value="PyrdxlP-dep_Trfase_small"/>
</dbReference>
<dbReference type="Pfam" id="PF01041">
    <property type="entry name" value="DegT_DnrJ_EryC1"/>
    <property type="match status" value="1"/>
</dbReference>
<comment type="similarity">
    <text evidence="2 5">Belongs to the DegT/DnrJ/EryC1 family.</text>
</comment>
<dbReference type="AlphaFoldDB" id="A0A3P3XQW3"/>